<evidence type="ECO:0000256" key="1">
    <source>
        <dbReference type="SAM" id="Phobius"/>
    </source>
</evidence>
<protein>
    <recommendedName>
        <fullName evidence="3">DUF304 domain-containing protein</fullName>
    </recommendedName>
</protein>
<keyword evidence="1" id="KW-1133">Transmembrane helix</keyword>
<keyword evidence="1" id="KW-0812">Transmembrane</keyword>
<proteinExistence type="predicted"/>
<feature type="transmembrane region" description="Helical" evidence="1">
    <location>
        <begin position="74"/>
        <end position="95"/>
    </location>
</feature>
<accession>A0A6J4GZB5</accession>
<sequence>MSRFEVSRDDERLMLTVATDEARMVNGCVWFGIAFVSVLILALLSLVLDAQSPNAGSMGGTAGTPEPLANHFSALWLGALVLTAVLATFYVYAVYDSRVVYAFDRINGVFTINRKVVTTLRRIEHVCVKRGKDPAERDLYDLAVVYADGHRITIDRSYAEGDVDVLAAEIADYIGVRVVFA</sequence>
<reference evidence="2" key="1">
    <citation type="submission" date="2020-02" db="EMBL/GenBank/DDBJ databases">
        <authorList>
            <person name="Meier V. D."/>
        </authorList>
    </citation>
    <scope>NUCLEOTIDE SEQUENCE</scope>
    <source>
        <strain evidence="2">AVDCRST_MAG63</strain>
    </source>
</reference>
<organism evidence="2">
    <name type="scientific">uncultured Armatimonadetes bacterium</name>
    <dbReference type="NCBI Taxonomy" id="157466"/>
    <lineage>
        <taxon>Bacteria</taxon>
        <taxon>Bacillati</taxon>
        <taxon>Armatimonadota</taxon>
        <taxon>environmental samples</taxon>
    </lineage>
</organism>
<evidence type="ECO:0000313" key="2">
    <source>
        <dbReference type="EMBL" id="CAA9210830.1"/>
    </source>
</evidence>
<dbReference type="AlphaFoldDB" id="A0A6J4GZB5"/>
<keyword evidence="1" id="KW-0472">Membrane</keyword>
<dbReference type="EMBL" id="CADCTO010000001">
    <property type="protein sequence ID" value="CAA9210830.1"/>
    <property type="molecule type" value="Genomic_DNA"/>
</dbReference>
<gene>
    <name evidence="2" type="ORF">AVDCRST_MAG63-1540</name>
</gene>
<name>A0A6J4GZB5_9BACT</name>
<evidence type="ECO:0008006" key="3">
    <source>
        <dbReference type="Google" id="ProtNLM"/>
    </source>
</evidence>
<feature type="transmembrane region" description="Helical" evidence="1">
    <location>
        <begin position="28"/>
        <end position="48"/>
    </location>
</feature>